<protein>
    <submittedName>
        <fullName evidence="7">Formate/nitrite transporter</fullName>
    </submittedName>
</protein>
<feature type="transmembrane region" description="Helical" evidence="6">
    <location>
        <begin position="207"/>
        <end position="235"/>
    </location>
</feature>
<proteinExistence type="predicted"/>
<keyword evidence="2 6" id="KW-0812">Transmembrane</keyword>
<dbReference type="Gene3D" id="1.20.1080.10">
    <property type="entry name" value="Glycerol uptake facilitator protein"/>
    <property type="match status" value="1"/>
</dbReference>
<dbReference type="KEGG" id="acm:AciX9_0196"/>
<dbReference type="eggNOG" id="COG2116">
    <property type="taxonomic scope" value="Bacteria"/>
</dbReference>
<dbReference type="OrthoDB" id="9786493at2"/>
<dbReference type="GO" id="GO:0015499">
    <property type="term" value="F:formate transmembrane transporter activity"/>
    <property type="evidence" value="ECO:0007669"/>
    <property type="project" value="TreeGrafter"/>
</dbReference>
<keyword evidence="8" id="KW-1185">Reference proteome</keyword>
<gene>
    <name evidence="7" type="ordered locus">AciX9_0196</name>
</gene>
<dbReference type="InterPro" id="IPR023271">
    <property type="entry name" value="Aquaporin-like"/>
</dbReference>
<dbReference type="PANTHER" id="PTHR30520">
    <property type="entry name" value="FORMATE TRANSPORTER-RELATED"/>
    <property type="match status" value="1"/>
</dbReference>
<feature type="transmembrane region" description="Helical" evidence="6">
    <location>
        <begin position="51"/>
        <end position="76"/>
    </location>
</feature>
<comment type="subcellular location">
    <subcellularLocation>
        <location evidence="1">Membrane</location>
        <topology evidence="1">Multi-pass membrane protein</topology>
    </subcellularLocation>
</comment>
<feature type="transmembrane region" description="Helical" evidence="6">
    <location>
        <begin position="247"/>
        <end position="266"/>
    </location>
</feature>
<dbReference type="AlphaFoldDB" id="E8WV95"/>
<keyword evidence="4 6" id="KW-0472">Membrane</keyword>
<evidence type="ECO:0000313" key="7">
    <source>
        <dbReference type="EMBL" id="ADW67270.1"/>
    </source>
</evidence>
<evidence type="ECO:0000256" key="4">
    <source>
        <dbReference type="ARBA" id="ARBA00023136"/>
    </source>
</evidence>
<organism evidence="8">
    <name type="scientific">Granulicella tundricola (strain ATCC BAA-1859 / DSM 23138 / MP5ACTX9)</name>
    <dbReference type="NCBI Taxonomy" id="1198114"/>
    <lineage>
        <taxon>Bacteria</taxon>
        <taxon>Pseudomonadati</taxon>
        <taxon>Acidobacteriota</taxon>
        <taxon>Terriglobia</taxon>
        <taxon>Terriglobales</taxon>
        <taxon>Acidobacteriaceae</taxon>
        <taxon>Granulicella</taxon>
    </lineage>
</organism>
<dbReference type="PaxDb" id="1198114-AciX9_0196"/>
<keyword evidence="3 6" id="KW-1133">Transmembrane helix</keyword>
<evidence type="ECO:0000256" key="6">
    <source>
        <dbReference type="SAM" id="Phobius"/>
    </source>
</evidence>
<dbReference type="PANTHER" id="PTHR30520:SF2">
    <property type="entry name" value="INNER MEMBRANE PROTEIN YFDC"/>
    <property type="match status" value="1"/>
</dbReference>
<evidence type="ECO:0000256" key="1">
    <source>
        <dbReference type="ARBA" id="ARBA00004141"/>
    </source>
</evidence>
<evidence type="ECO:0000256" key="5">
    <source>
        <dbReference type="SAM" id="MobiDB-lite"/>
    </source>
</evidence>
<name>E8WV95_GRATM</name>
<dbReference type="GO" id="GO:0005886">
    <property type="term" value="C:plasma membrane"/>
    <property type="evidence" value="ECO:0007669"/>
    <property type="project" value="TreeGrafter"/>
</dbReference>
<evidence type="ECO:0000256" key="2">
    <source>
        <dbReference type="ARBA" id="ARBA00022692"/>
    </source>
</evidence>
<reference evidence="8" key="1">
    <citation type="submission" date="2011-01" db="EMBL/GenBank/DDBJ databases">
        <title>Complete sequence of chromosome of Acidobacterium sp. MP5ACTX9.</title>
        <authorList>
            <consortium name="US DOE Joint Genome Institute"/>
            <person name="Lucas S."/>
            <person name="Copeland A."/>
            <person name="Lapidus A."/>
            <person name="Cheng J.-F."/>
            <person name="Goodwin L."/>
            <person name="Pitluck S."/>
            <person name="Teshima H."/>
            <person name="Detter J.C."/>
            <person name="Han C."/>
            <person name="Tapia R."/>
            <person name="Land M."/>
            <person name="Hauser L."/>
            <person name="Kyrpides N."/>
            <person name="Ivanova N."/>
            <person name="Ovchinnikova G."/>
            <person name="Pagani I."/>
            <person name="Rawat S.R."/>
            <person name="Mannisto M."/>
            <person name="Haggblom M.M."/>
            <person name="Woyke T."/>
        </authorList>
    </citation>
    <scope>NUCLEOTIDE SEQUENCE [LARGE SCALE GENOMIC DNA]</scope>
    <source>
        <strain evidence="8">MP5ACTX9</strain>
    </source>
</reference>
<dbReference type="HOGENOM" id="CLU_061519_1_0_0"/>
<dbReference type="InterPro" id="IPR000292">
    <property type="entry name" value="For/NO2_transpt"/>
</dbReference>
<evidence type="ECO:0000313" key="8">
    <source>
        <dbReference type="Proteomes" id="UP000000343"/>
    </source>
</evidence>
<dbReference type="Pfam" id="PF01226">
    <property type="entry name" value="Form_Nir_trans"/>
    <property type="match status" value="1"/>
</dbReference>
<feature type="transmembrane region" description="Helical" evidence="6">
    <location>
        <begin position="88"/>
        <end position="106"/>
    </location>
</feature>
<sequence length="291" mass="31105">MASRLRRRGAGKDEQPASAGQKHLSRPSAQDIYNQVAKNARQELKRSSVSLGISGFAGGTFMGLTALGTAIALSMLGHSPGAVMISRMFYPVGFIVVILGRSQLFTENTLYPVALILSEKKEFWNTLRLWGVVLPANVLGAFAFASLVSLTPALNPRFIEALTQLGLDAMANPAQTVFWSGVMGGWIIALTAWLVSGSHSITGSVMIIWTLTFLVGLGNFAHCIATSGEVFIAILTHHAPWMAYPHWFFPAVAGNICGGVGMVTLLEYGQVIYGGDGDGDDSDDAMRVTPE</sequence>
<dbReference type="RefSeq" id="WP_013578598.1">
    <property type="nucleotide sequence ID" value="NC_015064.1"/>
</dbReference>
<dbReference type="STRING" id="1198114.AciX9_0196"/>
<feature type="region of interest" description="Disordered" evidence="5">
    <location>
        <begin position="1"/>
        <end position="26"/>
    </location>
</feature>
<evidence type="ECO:0000256" key="3">
    <source>
        <dbReference type="ARBA" id="ARBA00022989"/>
    </source>
</evidence>
<dbReference type="Proteomes" id="UP000000343">
    <property type="component" value="Chromosome"/>
</dbReference>
<feature type="transmembrane region" description="Helical" evidence="6">
    <location>
        <begin position="127"/>
        <end position="148"/>
    </location>
</feature>
<accession>E8WV95</accession>
<feature type="transmembrane region" description="Helical" evidence="6">
    <location>
        <begin position="177"/>
        <end position="195"/>
    </location>
</feature>
<dbReference type="EMBL" id="CP002480">
    <property type="protein sequence ID" value="ADW67270.1"/>
    <property type="molecule type" value="Genomic_DNA"/>
</dbReference>